<sequence>MVHPEEVAEHFKNLLGETSDALDFIAEFCRIRFPPKAIKSVPPPASPPRSKKPLSISSSSMSWVADANPQKSKVTKRNGGGRLGNSSSSLTSELMIKTPGQRDKQKQKITSLADIDLALKELEISSAKSEISSEVDASKPRTVCNCMGTRHPLLLIAPNCLNCGKIICIKEGMGPCTFCGAKLLSEEEFSAIQNVLLNERHDLKEAQGGSLRQSSSSKNKQNSIKYNFSATGVNGRRAQEKALEEAKERLEKLLHFQNTGAERTKIIDQASDFEVPGYGVNQWASPTERALQLKKQQKLLRKMEEREKARSGRGKAVLSIDLKGRKIFAEEEKDVDYNYSGESDDDSEIKYLQNEVSQEKALKGKSEAVTQWNPANDKKDFIKPVYKAPEGQNQNPNQASVEFPGQLKKRLGWGHVQVVTDDPEDYEEDDRVLEM</sequence>
<feature type="compositionally biased region" description="Low complexity" evidence="1">
    <location>
        <begin position="53"/>
        <end position="62"/>
    </location>
</feature>
<dbReference type="GO" id="GO:0180022">
    <property type="term" value="C:RQC-trigger complex"/>
    <property type="evidence" value="ECO:0007669"/>
    <property type="project" value="InterPro"/>
</dbReference>
<dbReference type="EMBL" id="KV454409">
    <property type="protein sequence ID" value="ODQ65549.1"/>
    <property type="molecule type" value="Genomic_DNA"/>
</dbReference>
<dbReference type="Pfam" id="PF06221">
    <property type="entry name" value="zf-C2HC5"/>
    <property type="match status" value="1"/>
</dbReference>
<evidence type="ECO:0000256" key="1">
    <source>
        <dbReference type="SAM" id="MobiDB-lite"/>
    </source>
</evidence>
<dbReference type="PANTHER" id="PTHR12963:SF4">
    <property type="entry name" value="ACTIVATING SIGNAL COINTEGRATOR 1"/>
    <property type="match status" value="1"/>
</dbReference>
<protein>
    <submittedName>
        <fullName evidence="3">Zf-C2HC5-domain-containing protein</fullName>
    </submittedName>
</protein>
<reference evidence="3 4" key="1">
    <citation type="journal article" date="2016" name="Proc. Natl. Acad. Sci. U.S.A.">
        <title>Comparative genomics of biotechnologically important yeasts.</title>
        <authorList>
            <person name="Riley R."/>
            <person name="Haridas S."/>
            <person name="Wolfe K.H."/>
            <person name="Lopes M.R."/>
            <person name="Hittinger C.T."/>
            <person name="Goeker M."/>
            <person name="Salamov A.A."/>
            <person name="Wisecaver J.H."/>
            <person name="Long T.M."/>
            <person name="Calvey C.H."/>
            <person name="Aerts A.L."/>
            <person name="Barry K.W."/>
            <person name="Choi C."/>
            <person name="Clum A."/>
            <person name="Coughlan A.Y."/>
            <person name="Deshpande S."/>
            <person name="Douglass A.P."/>
            <person name="Hanson S.J."/>
            <person name="Klenk H.-P."/>
            <person name="LaButti K.M."/>
            <person name="Lapidus A."/>
            <person name="Lindquist E.A."/>
            <person name="Lipzen A.M."/>
            <person name="Meier-Kolthoff J.P."/>
            <person name="Ohm R.A."/>
            <person name="Otillar R.P."/>
            <person name="Pangilinan J.L."/>
            <person name="Peng Y."/>
            <person name="Rokas A."/>
            <person name="Rosa C.A."/>
            <person name="Scheuner C."/>
            <person name="Sibirny A.A."/>
            <person name="Slot J.C."/>
            <person name="Stielow J.B."/>
            <person name="Sun H."/>
            <person name="Kurtzman C.P."/>
            <person name="Blackwell M."/>
            <person name="Grigoriev I.V."/>
            <person name="Jeffries T.W."/>
        </authorList>
    </citation>
    <scope>NUCLEOTIDE SEQUENCE [LARGE SCALE GENOMIC DNA]</scope>
    <source>
        <strain evidence="3 4">DSM 6958</strain>
    </source>
</reference>
<gene>
    <name evidence="3" type="ORF">NADFUDRAFT_82590</name>
</gene>
<dbReference type="InterPro" id="IPR009349">
    <property type="entry name" value="TRIP4/RQT4_C2HC5_Znf"/>
</dbReference>
<feature type="region of interest" description="Disordered" evidence="1">
    <location>
        <begin position="37"/>
        <end position="107"/>
    </location>
</feature>
<dbReference type="AlphaFoldDB" id="A0A1E3PJE0"/>
<evidence type="ECO:0000313" key="3">
    <source>
        <dbReference type="EMBL" id="ODQ65549.1"/>
    </source>
</evidence>
<proteinExistence type="predicted"/>
<dbReference type="GO" id="GO:0008270">
    <property type="term" value="F:zinc ion binding"/>
    <property type="evidence" value="ECO:0007669"/>
    <property type="project" value="InterPro"/>
</dbReference>
<evidence type="ECO:0000259" key="2">
    <source>
        <dbReference type="Pfam" id="PF06221"/>
    </source>
</evidence>
<dbReference type="InterPro" id="IPR039128">
    <property type="entry name" value="TRIP4-like"/>
</dbReference>
<dbReference type="PANTHER" id="PTHR12963">
    <property type="entry name" value="THYROID RECEPTOR INTERACTING PROTEIN RELATED"/>
    <property type="match status" value="1"/>
</dbReference>
<keyword evidence="4" id="KW-1185">Reference proteome</keyword>
<dbReference type="GO" id="GO:0005634">
    <property type="term" value="C:nucleus"/>
    <property type="evidence" value="ECO:0007669"/>
    <property type="project" value="InterPro"/>
</dbReference>
<dbReference type="STRING" id="857566.A0A1E3PJE0"/>
<organism evidence="3 4">
    <name type="scientific">Nadsonia fulvescens var. elongata DSM 6958</name>
    <dbReference type="NCBI Taxonomy" id="857566"/>
    <lineage>
        <taxon>Eukaryota</taxon>
        <taxon>Fungi</taxon>
        <taxon>Dikarya</taxon>
        <taxon>Ascomycota</taxon>
        <taxon>Saccharomycotina</taxon>
        <taxon>Dipodascomycetes</taxon>
        <taxon>Dipodascales</taxon>
        <taxon>Dipodascales incertae sedis</taxon>
        <taxon>Nadsonia</taxon>
    </lineage>
</organism>
<accession>A0A1E3PJE0</accession>
<evidence type="ECO:0000313" key="4">
    <source>
        <dbReference type="Proteomes" id="UP000095009"/>
    </source>
</evidence>
<name>A0A1E3PJE0_9ASCO</name>
<dbReference type="GO" id="GO:0045893">
    <property type="term" value="P:positive regulation of DNA-templated transcription"/>
    <property type="evidence" value="ECO:0007669"/>
    <property type="project" value="TreeGrafter"/>
</dbReference>
<dbReference type="Proteomes" id="UP000095009">
    <property type="component" value="Unassembled WGS sequence"/>
</dbReference>
<dbReference type="GO" id="GO:0072344">
    <property type="term" value="P:rescue of stalled ribosome"/>
    <property type="evidence" value="ECO:0007669"/>
    <property type="project" value="InterPro"/>
</dbReference>
<feature type="domain" description="TRIP4/RQT4 C2HC5-type zinc finger" evidence="2">
    <location>
        <begin position="142"/>
        <end position="192"/>
    </location>
</feature>
<dbReference type="OrthoDB" id="338816at2759"/>